<keyword evidence="7" id="KW-1185">Reference proteome</keyword>
<dbReference type="SUPFAM" id="SSF52540">
    <property type="entry name" value="P-loop containing nucleoside triphosphate hydrolases"/>
    <property type="match status" value="1"/>
</dbReference>
<evidence type="ECO:0000256" key="1">
    <source>
        <dbReference type="ARBA" id="ARBA00022741"/>
    </source>
</evidence>
<dbReference type="SUPFAM" id="SSF46689">
    <property type="entry name" value="Homeodomain-like"/>
    <property type="match status" value="1"/>
</dbReference>
<dbReference type="Pfam" id="PF06506">
    <property type="entry name" value="PrpR_N"/>
    <property type="match status" value="1"/>
</dbReference>
<comment type="caution">
    <text evidence="6">The sequence shown here is derived from an EMBL/GenBank/DDBJ whole genome shotgun (WGS) entry which is preliminary data.</text>
</comment>
<sequence>METLRLLAILPYAGLQNLLLQSAERYPHLKIDCFIGDMESGAALAAMHEKNDYFAILSRAGTAKMIKKTTHLPVVDLKISISDMLRALRLAESSHKDFAIVGFSAITRHAEVLSDIMQIPLHVVTINDNSEIPAQLKTLKRDSYPLIVGDVVTTRLAKHLGFNTILVTSGQESIDAALDDAVNWHWNFQILEERNRLYQEIFRASSDIMFIYDNAGKNIFATESLLVEKNRPLLHEIFMQESQQLHKTEEMVTFHKLHDIIWRIRARKIHSFSKTYHVFYSRPFSESNKLSSDAFFYESKRAITLQLDHFRSESSRYNEQISKARTYSSSALPLIIQGAKGSGRNSFARMIFYNSQSCAKAFLIVECAHLGERDLRLLLEKADSPLTEQDYTIYFKEVDQLPETSAKKLSSYMEDTRLAKRHRLVFSCETTQPATESGKLLFDYIKNILNASILTIPSLNERKSDIPLLASLYINEFNSNLGRQIIGIQEDAMKLLQAFDWKYNLDQLKRVIRECVILSTGIYIKKDIVLSILQDETTNMPSASPSTLNLRQPLEKITRDILREVMREENMNQSRTAARLGISRSTLWRKLQGKDIR</sequence>
<keyword evidence="3" id="KW-0805">Transcription regulation</keyword>
<keyword evidence="1" id="KW-0547">Nucleotide-binding</keyword>
<accession>A0ABV3X3W3</accession>
<dbReference type="Gene3D" id="1.10.8.60">
    <property type="match status" value="1"/>
</dbReference>
<dbReference type="Pfam" id="PF02954">
    <property type="entry name" value="HTH_8"/>
    <property type="match status" value="1"/>
</dbReference>
<dbReference type="Pfam" id="PF25601">
    <property type="entry name" value="AAA_lid_14"/>
    <property type="match status" value="1"/>
</dbReference>
<keyword evidence="2" id="KW-0067">ATP-binding</keyword>
<name>A0ABV3X3W3_9FIRM</name>
<organism evidence="6 7">
    <name type="scientific">Selenomonas sputigena</name>
    <dbReference type="NCBI Taxonomy" id="69823"/>
    <lineage>
        <taxon>Bacteria</taxon>
        <taxon>Bacillati</taxon>
        <taxon>Bacillota</taxon>
        <taxon>Negativicutes</taxon>
        <taxon>Selenomonadales</taxon>
        <taxon>Selenomonadaceae</taxon>
        <taxon>Selenomonas</taxon>
    </lineage>
</organism>
<dbReference type="InterPro" id="IPR058031">
    <property type="entry name" value="AAA_lid_NorR"/>
</dbReference>
<protein>
    <submittedName>
        <fullName evidence="6">PrpR N-terminal domain-containing protein</fullName>
    </submittedName>
</protein>
<dbReference type="Proteomes" id="UP001559623">
    <property type="component" value="Unassembled WGS sequence"/>
</dbReference>
<evidence type="ECO:0000256" key="2">
    <source>
        <dbReference type="ARBA" id="ARBA00022840"/>
    </source>
</evidence>
<dbReference type="EMBL" id="JARVLH010000002">
    <property type="protein sequence ID" value="MEX5284882.1"/>
    <property type="molecule type" value="Genomic_DNA"/>
</dbReference>
<dbReference type="SUPFAM" id="SSF159800">
    <property type="entry name" value="PrpR receptor domain-like"/>
    <property type="match status" value="1"/>
</dbReference>
<dbReference type="Gene3D" id="1.10.10.60">
    <property type="entry name" value="Homeodomain-like"/>
    <property type="match status" value="1"/>
</dbReference>
<dbReference type="Gene3D" id="3.40.50.300">
    <property type="entry name" value="P-loop containing nucleotide triphosphate hydrolases"/>
    <property type="match status" value="1"/>
</dbReference>
<dbReference type="Gene3D" id="3.40.50.10660">
    <property type="entry name" value="PrpR receptor domain-like"/>
    <property type="match status" value="1"/>
</dbReference>
<evidence type="ECO:0000256" key="4">
    <source>
        <dbReference type="ARBA" id="ARBA00023163"/>
    </source>
</evidence>
<dbReference type="PANTHER" id="PTHR32071">
    <property type="entry name" value="TRANSCRIPTIONAL REGULATORY PROTEIN"/>
    <property type="match status" value="1"/>
</dbReference>
<dbReference type="Gene3D" id="3.40.50.2300">
    <property type="match status" value="1"/>
</dbReference>
<feature type="domain" description="Sigma-54 factor interaction" evidence="5">
    <location>
        <begin position="310"/>
        <end position="517"/>
    </location>
</feature>
<evidence type="ECO:0000313" key="6">
    <source>
        <dbReference type="EMBL" id="MEX5284882.1"/>
    </source>
</evidence>
<dbReference type="InterPro" id="IPR027417">
    <property type="entry name" value="P-loop_NTPase"/>
</dbReference>
<dbReference type="Pfam" id="PF14532">
    <property type="entry name" value="Sigma54_activ_2"/>
    <property type="match status" value="1"/>
</dbReference>
<proteinExistence type="predicted"/>
<dbReference type="PRINTS" id="PR01590">
    <property type="entry name" value="HTHFIS"/>
</dbReference>
<dbReference type="RefSeq" id="WP_368846601.1">
    <property type="nucleotide sequence ID" value="NZ_CP194411.1"/>
</dbReference>
<dbReference type="InterPro" id="IPR009057">
    <property type="entry name" value="Homeodomain-like_sf"/>
</dbReference>
<evidence type="ECO:0000313" key="7">
    <source>
        <dbReference type="Proteomes" id="UP001559623"/>
    </source>
</evidence>
<dbReference type="InterPro" id="IPR002197">
    <property type="entry name" value="HTH_Fis"/>
</dbReference>
<evidence type="ECO:0000259" key="5">
    <source>
        <dbReference type="PROSITE" id="PS50045"/>
    </source>
</evidence>
<reference evidence="6 7" key="1">
    <citation type="submission" date="2023-04" db="EMBL/GenBank/DDBJ databases">
        <title>Genome Sequence of Selenomonas sputigena ATCC 33150.</title>
        <authorList>
            <person name="Miller D.P."/>
            <person name="Anvari S."/>
            <person name="Polson S.W."/>
            <person name="Macdonald M."/>
            <person name="Mcdowell J.V."/>
        </authorList>
    </citation>
    <scope>NUCLEOTIDE SEQUENCE [LARGE SCALE GENOMIC DNA]</scope>
    <source>
        <strain evidence="6 7">ATCC 33150</strain>
    </source>
</reference>
<gene>
    <name evidence="6" type="ORF">QCO44_04375</name>
</gene>
<evidence type="ECO:0000256" key="3">
    <source>
        <dbReference type="ARBA" id="ARBA00023015"/>
    </source>
</evidence>
<dbReference type="PROSITE" id="PS50045">
    <property type="entry name" value="SIGMA54_INTERACT_4"/>
    <property type="match status" value="1"/>
</dbReference>
<dbReference type="InterPro" id="IPR010524">
    <property type="entry name" value="Sig_transdc_resp-reg_PrpR_N"/>
</dbReference>
<keyword evidence="4" id="KW-0804">Transcription</keyword>
<dbReference type="InterPro" id="IPR002078">
    <property type="entry name" value="Sigma_54_int"/>
</dbReference>